<protein>
    <recommendedName>
        <fullName evidence="2">Peptidase M28 domain-containing protein</fullName>
    </recommendedName>
</protein>
<evidence type="ECO:0000259" key="2">
    <source>
        <dbReference type="Pfam" id="PF04389"/>
    </source>
</evidence>
<evidence type="ECO:0000256" key="1">
    <source>
        <dbReference type="SAM" id="Phobius"/>
    </source>
</evidence>
<dbReference type="SUPFAM" id="SSF53187">
    <property type="entry name" value="Zn-dependent exopeptidases"/>
    <property type="match status" value="1"/>
</dbReference>
<feature type="transmembrane region" description="Helical" evidence="1">
    <location>
        <begin position="457"/>
        <end position="475"/>
    </location>
</feature>
<dbReference type="GO" id="GO:0006508">
    <property type="term" value="P:proteolysis"/>
    <property type="evidence" value="ECO:0007669"/>
    <property type="project" value="InterPro"/>
</dbReference>
<feature type="transmembrane region" description="Helical" evidence="1">
    <location>
        <begin position="402"/>
        <end position="423"/>
    </location>
</feature>
<feature type="transmembrane region" description="Helical" evidence="1">
    <location>
        <begin position="539"/>
        <end position="556"/>
    </location>
</feature>
<keyword evidence="1" id="KW-0472">Membrane</keyword>
<dbReference type="AlphaFoldDB" id="A0A917CKM0"/>
<dbReference type="Pfam" id="PF04389">
    <property type="entry name" value="Peptidase_M28"/>
    <property type="match status" value="1"/>
</dbReference>
<organism evidence="3 4">
    <name type="scientific">Marinicella pacifica</name>
    <dbReference type="NCBI Taxonomy" id="1171543"/>
    <lineage>
        <taxon>Bacteria</taxon>
        <taxon>Pseudomonadati</taxon>
        <taxon>Pseudomonadota</taxon>
        <taxon>Gammaproteobacteria</taxon>
        <taxon>Lysobacterales</taxon>
        <taxon>Marinicellaceae</taxon>
        <taxon>Marinicella</taxon>
    </lineage>
</organism>
<feature type="domain" description="Peptidase M28" evidence="2">
    <location>
        <begin position="103"/>
        <end position="289"/>
    </location>
</feature>
<feature type="transmembrane region" description="Helical" evidence="1">
    <location>
        <begin position="482"/>
        <end position="500"/>
    </location>
</feature>
<dbReference type="EMBL" id="BMEO01000003">
    <property type="protein sequence ID" value="GGF90451.1"/>
    <property type="molecule type" value="Genomic_DNA"/>
</dbReference>
<keyword evidence="1" id="KW-1133">Transmembrane helix</keyword>
<dbReference type="PANTHER" id="PTHR12147">
    <property type="entry name" value="METALLOPEPTIDASE M28 FAMILY MEMBER"/>
    <property type="match status" value="1"/>
</dbReference>
<dbReference type="InterPro" id="IPR045175">
    <property type="entry name" value="M28_fam"/>
</dbReference>
<dbReference type="GO" id="GO:0008235">
    <property type="term" value="F:metalloexopeptidase activity"/>
    <property type="evidence" value="ECO:0007669"/>
    <property type="project" value="InterPro"/>
</dbReference>
<dbReference type="Proteomes" id="UP000605253">
    <property type="component" value="Unassembled WGS sequence"/>
</dbReference>
<gene>
    <name evidence="3" type="ORF">GCM10011365_09440</name>
</gene>
<sequence>MHLLKNTLFMVLILLVIRGGYELSYPSKTPSHLIYDGVFMESVLKHIHKITEHPHAVGQATHQVVGRYLERHVQQLNNPKIKINQHRSHYYNQHNRKAAALTNYIIQYPGQTEDAPAVMLMAHYDAARFSASGAADDAAGVAVALEIFKTFIQQNPTPKNKLLLLITDGEELGLLGAKAFIEDQLRHHNIGVIINLEARGSSGPAILLPETDTGTRGLIEAYQKAGVPMPVSSSLDAEIYAKMPNDTDVTPFKEHGINAFNLAFIDDHFNYHSPTDDLAHLSLNSVAHHLIQSKSLLNYLAETDLKHLQSDASPVYFSVPTLGILSYSRSTSLIIFAVLWLSWLVLLALTISHKNHGFKALIEGLKPLVMTTFFVFIANYILLAAVYTLIPGWKDILQGFPYGGHALINAQLFLSLAIVVLIYRRRLPLNHAGDALFSLGIWLIAVSFLSLSLPGAGFLIIPAAAALPVAFLNLYKPAWAQQLAPFMLLLALLPLGALLINLPVALGIWMTPAAMLILVLMMAPLNAWIEGIQGKDKTAWLLIIPVIYCASIVFEYRQFTPYRPLPTSINYLKDVDQTHAYLFHADNRRGDWLSDLFDNPLSEEATQDFQKTYKKPLTTLVKSDLNATYPATIEAHKPLNQMNYQRINVTVKATPGTDIVSIYTQQAMTIHSLAVGGRIHRFKTPIQLAPGYKLIEYHITDNPTFTLQFEVSDDTVFDWQIQSHRDGLLAEFNLSERPENQMAKPFIKTDLITTVQDWSFGNNQ</sequence>
<dbReference type="PANTHER" id="PTHR12147:SF26">
    <property type="entry name" value="PEPTIDASE M28 DOMAIN-CONTAINING PROTEIN"/>
    <property type="match status" value="1"/>
</dbReference>
<accession>A0A917CKM0</accession>
<proteinExistence type="predicted"/>
<comment type="caution">
    <text evidence="3">The sequence shown here is derived from an EMBL/GenBank/DDBJ whole genome shotgun (WGS) entry which is preliminary data.</text>
</comment>
<keyword evidence="4" id="KW-1185">Reference proteome</keyword>
<feature type="transmembrane region" description="Helical" evidence="1">
    <location>
        <begin position="435"/>
        <end position="451"/>
    </location>
</feature>
<dbReference type="InterPro" id="IPR007484">
    <property type="entry name" value="Peptidase_M28"/>
</dbReference>
<reference evidence="3" key="2">
    <citation type="submission" date="2020-09" db="EMBL/GenBank/DDBJ databases">
        <authorList>
            <person name="Sun Q."/>
            <person name="Zhou Y."/>
        </authorList>
    </citation>
    <scope>NUCLEOTIDE SEQUENCE</scope>
    <source>
        <strain evidence="3">CGMCC 1.12181</strain>
    </source>
</reference>
<name>A0A917CKM0_9GAMM</name>
<evidence type="ECO:0000313" key="4">
    <source>
        <dbReference type="Proteomes" id="UP000605253"/>
    </source>
</evidence>
<feature type="transmembrane region" description="Helical" evidence="1">
    <location>
        <begin position="372"/>
        <end position="390"/>
    </location>
</feature>
<dbReference type="Gene3D" id="3.40.630.10">
    <property type="entry name" value="Zn peptidases"/>
    <property type="match status" value="1"/>
</dbReference>
<keyword evidence="1" id="KW-0812">Transmembrane</keyword>
<feature type="transmembrane region" description="Helical" evidence="1">
    <location>
        <begin position="506"/>
        <end position="527"/>
    </location>
</feature>
<feature type="transmembrane region" description="Helical" evidence="1">
    <location>
        <begin position="333"/>
        <end position="351"/>
    </location>
</feature>
<evidence type="ECO:0000313" key="3">
    <source>
        <dbReference type="EMBL" id="GGF90451.1"/>
    </source>
</evidence>
<reference evidence="3" key="1">
    <citation type="journal article" date="2014" name="Int. J. Syst. Evol. Microbiol.">
        <title>Complete genome sequence of Corynebacterium casei LMG S-19264T (=DSM 44701T), isolated from a smear-ripened cheese.</title>
        <authorList>
            <consortium name="US DOE Joint Genome Institute (JGI-PGF)"/>
            <person name="Walter F."/>
            <person name="Albersmeier A."/>
            <person name="Kalinowski J."/>
            <person name="Ruckert C."/>
        </authorList>
    </citation>
    <scope>NUCLEOTIDE SEQUENCE</scope>
    <source>
        <strain evidence="3">CGMCC 1.12181</strain>
    </source>
</reference>
<dbReference type="RefSeq" id="WP_188364536.1">
    <property type="nucleotide sequence ID" value="NZ_BAABJF010000017.1"/>
</dbReference>